<evidence type="ECO:0008006" key="4">
    <source>
        <dbReference type="Google" id="ProtNLM"/>
    </source>
</evidence>
<dbReference type="PROSITE" id="PS51257">
    <property type="entry name" value="PROKAR_LIPOPROTEIN"/>
    <property type="match status" value="1"/>
</dbReference>
<evidence type="ECO:0000313" key="3">
    <source>
        <dbReference type="Proteomes" id="UP001302274"/>
    </source>
</evidence>
<keyword evidence="1" id="KW-0732">Signal</keyword>
<dbReference type="EMBL" id="JAYGJQ010000002">
    <property type="protein sequence ID" value="MEA9357632.1"/>
    <property type="molecule type" value="Genomic_DNA"/>
</dbReference>
<dbReference type="Proteomes" id="UP001302274">
    <property type="component" value="Unassembled WGS sequence"/>
</dbReference>
<accession>A0ABU5VYF5</accession>
<organism evidence="2 3">
    <name type="scientific">Bacteriovorax antarcticus</name>
    <dbReference type="NCBI Taxonomy" id="3088717"/>
    <lineage>
        <taxon>Bacteria</taxon>
        <taxon>Pseudomonadati</taxon>
        <taxon>Bdellovibrionota</taxon>
        <taxon>Bacteriovoracia</taxon>
        <taxon>Bacteriovoracales</taxon>
        <taxon>Bacteriovoracaceae</taxon>
        <taxon>Bacteriovorax</taxon>
    </lineage>
</organism>
<evidence type="ECO:0000256" key="1">
    <source>
        <dbReference type="SAM" id="SignalP"/>
    </source>
</evidence>
<feature type="chain" id="PRO_5047376982" description="Lipoprotein" evidence="1">
    <location>
        <begin position="28"/>
        <end position="322"/>
    </location>
</feature>
<gene>
    <name evidence="2" type="ORF">SHI21_15490</name>
</gene>
<sequence length="322" mass="35017">MKKTKYTFLVLLMGLLFSCGGGSSTSASQDGSGIISTELYTGKVFPNDNPWNQDISGQPVDPNSDTYINSLGRNGYMHADFGTWWDGAPNGQPYVIVSGNQPKVPVKFDYARESDPGPYPIPANAPIQGGPNGTGDRHVIVVDKDNGLLYEMYAAYPDGNGGWKAAAGAVFDLKTNALRPAGHTSADAAGLPIYPALVKYDEVMVKKEITHALRFTANRTRNAYVYPARHAAGSSTDTSLPPMGMRVRLKANYDISTYPESVQVILRGLKKYGMILADNGTSWMISGAPNDNWNDYELHTIKQVPGSAFEVVKMGEIQYVQY</sequence>
<reference evidence="2 3" key="1">
    <citation type="submission" date="2023-11" db="EMBL/GenBank/DDBJ databases">
        <title>A Novel Polar Bacteriovorax (B. antarcticus) Isolated from the Biocrust in Antarctica.</title>
        <authorList>
            <person name="Mun W."/>
            <person name="Choi S.Y."/>
            <person name="Mitchell R.J."/>
        </authorList>
    </citation>
    <scope>NUCLEOTIDE SEQUENCE [LARGE SCALE GENOMIC DNA]</scope>
    <source>
        <strain evidence="2 3">PP10</strain>
    </source>
</reference>
<protein>
    <recommendedName>
        <fullName evidence="4">Lipoprotein</fullName>
    </recommendedName>
</protein>
<feature type="signal peptide" evidence="1">
    <location>
        <begin position="1"/>
        <end position="27"/>
    </location>
</feature>
<evidence type="ECO:0000313" key="2">
    <source>
        <dbReference type="EMBL" id="MEA9357632.1"/>
    </source>
</evidence>
<proteinExistence type="predicted"/>
<dbReference type="RefSeq" id="WP_323577715.1">
    <property type="nucleotide sequence ID" value="NZ_JAYGJQ010000002.1"/>
</dbReference>
<name>A0ABU5VYF5_9BACT</name>
<comment type="caution">
    <text evidence="2">The sequence shown here is derived from an EMBL/GenBank/DDBJ whole genome shotgun (WGS) entry which is preliminary data.</text>
</comment>
<keyword evidence="3" id="KW-1185">Reference proteome</keyword>